<proteinExistence type="predicted"/>
<dbReference type="EMBL" id="FNVO01000022">
    <property type="protein sequence ID" value="SEG88868.1"/>
    <property type="molecule type" value="Genomic_DNA"/>
</dbReference>
<dbReference type="Proteomes" id="UP000236723">
    <property type="component" value="Unassembled WGS sequence"/>
</dbReference>
<organism evidence="1 2">
    <name type="scientific">Thermomonospora echinospora</name>
    <dbReference type="NCBI Taxonomy" id="1992"/>
    <lineage>
        <taxon>Bacteria</taxon>
        <taxon>Bacillati</taxon>
        <taxon>Actinomycetota</taxon>
        <taxon>Actinomycetes</taxon>
        <taxon>Streptosporangiales</taxon>
        <taxon>Thermomonosporaceae</taxon>
        <taxon>Thermomonospora</taxon>
    </lineage>
</organism>
<evidence type="ECO:0000313" key="1">
    <source>
        <dbReference type="EMBL" id="SEG88868.1"/>
    </source>
</evidence>
<sequence>MQWWILGVLAVLGAVVWWGLSQRAHQCYNGQET</sequence>
<dbReference type="AlphaFoldDB" id="A0A1H6DUB3"/>
<reference evidence="2" key="1">
    <citation type="submission" date="2016-10" db="EMBL/GenBank/DDBJ databases">
        <authorList>
            <person name="Varghese N."/>
            <person name="Submissions S."/>
        </authorList>
    </citation>
    <scope>NUCLEOTIDE SEQUENCE [LARGE SCALE GENOMIC DNA]</scope>
    <source>
        <strain evidence="2">DSM 43163</strain>
    </source>
</reference>
<protein>
    <submittedName>
        <fullName evidence="1">Uncharacterized protein</fullName>
    </submittedName>
</protein>
<accession>A0A1H6DUB3</accession>
<name>A0A1H6DUB3_9ACTN</name>
<gene>
    <name evidence="1" type="ORF">SAMN04489712_12296</name>
</gene>
<keyword evidence="2" id="KW-1185">Reference proteome</keyword>
<evidence type="ECO:0000313" key="2">
    <source>
        <dbReference type="Proteomes" id="UP000236723"/>
    </source>
</evidence>